<organism evidence="3 4">
    <name type="scientific">Mycobacterium innocens</name>
    <dbReference type="NCBI Taxonomy" id="2341083"/>
    <lineage>
        <taxon>Bacteria</taxon>
        <taxon>Bacillati</taxon>
        <taxon>Actinomycetota</taxon>
        <taxon>Actinomycetes</taxon>
        <taxon>Mycobacteriales</taxon>
        <taxon>Mycobacteriaceae</taxon>
        <taxon>Mycobacterium</taxon>
    </lineage>
</organism>
<feature type="domain" description="NIF system FeS cluster assembly NifU C-terminal" evidence="2">
    <location>
        <begin position="122"/>
        <end position="174"/>
    </location>
</feature>
<dbReference type="InterPro" id="IPR001075">
    <property type="entry name" value="NIF_FeS_clus_asmbl_NifU_C"/>
</dbReference>
<evidence type="ECO:0000259" key="2">
    <source>
        <dbReference type="Pfam" id="PF01106"/>
    </source>
</evidence>
<dbReference type="InterPro" id="IPR034904">
    <property type="entry name" value="FSCA_dom_sf"/>
</dbReference>
<dbReference type="GO" id="GO:0016226">
    <property type="term" value="P:iron-sulfur cluster assembly"/>
    <property type="evidence" value="ECO:0007669"/>
    <property type="project" value="InterPro"/>
</dbReference>
<dbReference type="AlphaFoldDB" id="A0A498PQ57"/>
<evidence type="ECO:0000256" key="1">
    <source>
        <dbReference type="ARBA" id="ARBA00049958"/>
    </source>
</evidence>
<protein>
    <submittedName>
        <fullName evidence="3">Fe/S biogenesis protein NfuA</fullName>
    </submittedName>
</protein>
<gene>
    <name evidence="3" type="primary">nfuA_1</name>
    <name evidence="3" type="ORF">LAUMK13_00206</name>
</gene>
<accession>A0A498PQ57</accession>
<comment type="function">
    <text evidence="1">May be involved in the formation or repair of [Fe-S] clusters present in iron-sulfur proteins.</text>
</comment>
<dbReference type="Pfam" id="PF01106">
    <property type="entry name" value="NifU"/>
    <property type="match status" value="1"/>
</dbReference>
<reference evidence="3 4" key="1">
    <citation type="submission" date="2018-09" db="EMBL/GenBank/DDBJ databases">
        <authorList>
            <person name="Tagini F."/>
        </authorList>
    </citation>
    <scope>NUCLEOTIDE SEQUENCE [LARGE SCALE GENOMIC DNA]</scope>
    <source>
        <strain evidence="3 4">MK13</strain>
    </source>
</reference>
<proteinExistence type="predicted"/>
<dbReference type="GO" id="GO:0005506">
    <property type="term" value="F:iron ion binding"/>
    <property type="evidence" value="ECO:0007669"/>
    <property type="project" value="InterPro"/>
</dbReference>
<dbReference type="Gene3D" id="3.30.300.130">
    <property type="entry name" value="Fe-S cluster assembly (FSCA)"/>
    <property type="match status" value="1"/>
</dbReference>
<evidence type="ECO:0000313" key="3">
    <source>
        <dbReference type="EMBL" id="VBA32951.1"/>
    </source>
</evidence>
<evidence type="ECO:0000313" key="4">
    <source>
        <dbReference type="Proteomes" id="UP000267289"/>
    </source>
</evidence>
<dbReference type="Proteomes" id="UP000267289">
    <property type="component" value="Unassembled WGS sequence"/>
</dbReference>
<dbReference type="EMBL" id="UPHQ01000006">
    <property type="protein sequence ID" value="VBA32951.1"/>
    <property type="molecule type" value="Genomic_DNA"/>
</dbReference>
<dbReference type="GO" id="GO:0051536">
    <property type="term" value="F:iron-sulfur cluster binding"/>
    <property type="evidence" value="ECO:0007669"/>
    <property type="project" value="InterPro"/>
</dbReference>
<name>A0A498PQ57_9MYCO</name>
<keyword evidence="4" id="KW-1185">Reference proteome</keyword>
<sequence length="191" mass="20627">MPAHCGWIPLHATATGNPRQLRWVAAPDRLPPLGIVQHAPGRLGALLKSGLITEIVVRATDILITVGTTRSWRELGDDIRTALTDALVDPAGWRVEQSMNSEAQLTTLAQELLAGPIGALASSHGGSIELVSVVGLNVTVRMSGACRGCLAANSTLRDRLQRELRRRSGIEVTVVPETPQRQWYWVSSCAR</sequence>
<dbReference type="SUPFAM" id="SSF117916">
    <property type="entry name" value="Fe-S cluster assembly (FSCA) domain-like"/>
    <property type="match status" value="1"/>
</dbReference>